<evidence type="ECO:0008006" key="2">
    <source>
        <dbReference type="Google" id="ProtNLM"/>
    </source>
</evidence>
<organism evidence="1">
    <name type="scientific">Agrobacterium rosae</name>
    <dbReference type="NCBI Taxonomy" id="1972867"/>
    <lineage>
        <taxon>Bacteria</taxon>
        <taxon>Pseudomonadati</taxon>
        <taxon>Pseudomonadota</taxon>
        <taxon>Alphaproteobacteria</taxon>
        <taxon>Hyphomicrobiales</taxon>
        <taxon>Rhizobiaceae</taxon>
        <taxon>Rhizobium/Agrobacterium group</taxon>
        <taxon>Agrobacterium</taxon>
    </lineage>
</organism>
<dbReference type="RefSeq" id="WP_320203733.1">
    <property type="nucleotide sequence ID" value="NZ_CP192781.1"/>
</dbReference>
<evidence type="ECO:0000313" key="1">
    <source>
        <dbReference type="EMBL" id="MDX8305617.1"/>
    </source>
</evidence>
<protein>
    <recommendedName>
        <fullName evidence="2">HTH cro/C1-type domain-containing protein</fullName>
    </recommendedName>
</protein>
<reference evidence="1" key="1">
    <citation type="journal article" date="2023" name="Phytobiomes J">
        <title>Deciphering the key players within the bacterial microbiota associated with aerial crown gall tumors on rhododendron: Insights into the gallobiome.</title>
        <authorList>
            <person name="Kuzmanovic N."/>
            <person name="Nesme J."/>
            <person name="Wolf J."/>
            <person name="Neumann-Schaal M."/>
            <person name="Petersen J."/>
            <person name="Fernandez-Gnecco G."/>
            <person name="Sproeer C."/>
            <person name="Bunk B."/>
            <person name="Overmann J."/>
            <person name="Sorensen S.J."/>
            <person name="Idczak E."/>
            <person name="Smalla K."/>
        </authorList>
    </citation>
    <scope>NUCLEOTIDE SEQUENCE</scope>
    <source>
        <strain evidence="1">Rho-11.1</strain>
    </source>
</reference>
<accession>A0AAW9FPU4</accession>
<sequence length="229" mass="25739">MWLTRRVDYETKLFLQICQGFASSEGWMPEVKSQLLQSILKEQKRRGVKDRAVYEELGVPQQTFSTWKRGAVPRPVIYPKIAAFLGIPETEVADMAREASQAESPNKISGFVAARVYGSMSDRKDGKWKFQPINDGRKRIPEGRYAIVIDTKVMEPIFHVGVKAWLDPSRWPSPGDDVMAHSGGYAWIGRFESMSNGGVQLARYNGAPVEVKNVEAIHVIILSERVVTA</sequence>
<dbReference type="AlphaFoldDB" id="A0AAW9FPU4"/>
<proteinExistence type="predicted"/>
<comment type="caution">
    <text evidence="1">The sequence shown here is derived from an EMBL/GenBank/DDBJ whole genome shotgun (WGS) entry which is preliminary data.</text>
</comment>
<name>A0AAW9FPU4_9HYPH</name>
<gene>
    <name evidence="1" type="ORF">RMR22_25595</name>
</gene>
<dbReference type="EMBL" id="JAVRAF010000023">
    <property type="protein sequence ID" value="MDX8305617.1"/>
    <property type="molecule type" value="Genomic_DNA"/>
</dbReference>